<protein>
    <recommendedName>
        <fullName evidence="4">TFIIS N-terminal domain-containing protein</fullName>
    </recommendedName>
</protein>
<name>A0AAN7QHX2_9MYRT</name>
<evidence type="ECO:0000313" key="3">
    <source>
        <dbReference type="Proteomes" id="UP001345219"/>
    </source>
</evidence>
<accession>A0AAN7QHX2</accession>
<keyword evidence="3" id="KW-1185">Reference proteome</keyword>
<comment type="caution">
    <text evidence="2">The sequence shown here is derived from an EMBL/GenBank/DDBJ whole genome shotgun (WGS) entry which is preliminary data.</text>
</comment>
<feature type="region of interest" description="Disordered" evidence="1">
    <location>
        <begin position="489"/>
        <end position="574"/>
    </location>
</feature>
<dbReference type="InterPro" id="IPR035441">
    <property type="entry name" value="TFIIS/LEDGF_dom_sf"/>
</dbReference>
<dbReference type="EMBL" id="JAXIOK010000006">
    <property type="protein sequence ID" value="KAK4768436.1"/>
    <property type="molecule type" value="Genomic_DNA"/>
</dbReference>
<evidence type="ECO:0000313" key="2">
    <source>
        <dbReference type="EMBL" id="KAK4768436.1"/>
    </source>
</evidence>
<feature type="compositionally biased region" description="Low complexity" evidence="1">
    <location>
        <begin position="518"/>
        <end position="537"/>
    </location>
</feature>
<evidence type="ECO:0008006" key="4">
    <source>
        <dbReference type="Google" id="ProtNLM"/>
    </source>
</evidence>
<sequence length="932" mass="101259">MTLEDFFTLTEMKDGLAATSRVEELVTVMEKEKDSVVNPGDAIRQWTAVASILSATDNKACLDLFVQLGGVWFIGRWLRDAEKFGSLNGDNFVEEALVTLLLALEKLCVDKERSISSGVWVAVKHLLNHHNVKVQHRARAVLVNWNPGDSDAISQQMDDSMTVNNELPFSGDVGREIVEAKCHPTSSPSHGEIYNGESFDSEAILVNNLPSQISDVTIQGVKNVQTMHNQSQVRCEIVADIRDGSFDPLLSSVATSHHDQDRSSDHIKDGQLVSVEETTSVVSCSPAPHASIFSKDDMVPMNSFPEDKRPVDKINSGHENLDSVGATTSFEMDNTSDAEAPMSEDTAAVSNVGINLHDEKNPCTEVGSVSDIQESAAEPQIENAKEHKAVEDNYCSSDVAKSSQDKNPVSDKLDNNDNSILLKEVGAAAKCKETLTDRYKEVSNLSALYGGRKGNKHSKKSHRKKSGIQLEYGILDALDIARQVAKEVEREVKNGTSSDRSSGGGVGQPRSPDSINKSPTSSKDTSSSELSTGQSQSAEDDGKSLASSDNGDNETKVPMADLVESPHMTDTKDKNEKNICEFDLNEVICSDDGGDKTVLNEVSQDGSRQSLKHLEIDLNMAEEGEEAANFHATENRIPVSLHVVSKGSLMEPNEVRSDKLNLDLNSIDVDEDMVMVDHNPFNGLVYSSLSTSQMQPHYRNFDLNDQPYSSLGDHFSSRSLYQKSPTDGTISLGMPTSDPFISIMGKKVEVNKDNPISPRSSYWHDGKATLYTSPVGPLGLGAAPSFYPPLTHCTTLSAGNTVPFSLAPHFSKDQADCIIDPRVVPMIPGPSQGPASAFYSPYSVPFAMSLNPAGPSRPQLDLNTGFTVDGTHQNPGFLMQLFPPSQVNPTSEQPATFPHPLSGPVMGGKRKEPEGGWEPFPISYGQHQSPWK</sequence>
<dbReference type="SUPFAM" id="SSF47676">
    <property type="entry name" value="Conserved domain common to transcription factors TFIIS, elongin A, CRSP70"/>
    <property type="match status" value="1"/>
</dbReference>
<dbReference type="AlphaFoldDB" id="A0AAN7QHX2"/>
<gene>
    <name evidence="2" type="ORF">SAY87_003577</name>
</gene>
<dbReference type="PANTHER" id="PTHR47292:SF1">
    <property type="entry name" value="TRANSCRIPTION ELONGATION FACTOR (TFIIS) FAMILY PROTEIN"/>
    <property type="match status" value="1"/>
</dbReference>
<reference evidence="2 3" key="1">
    <citation type="journal article" date="2023" name="Hortic Res">
        <title>Pangenome of water caltrop reveals structural variations and asymmetric subgenome divergence after allopolyploidization.</title>
        <authorList>
            <person name="Zhang X."/>
            <person name="Chen Y."/>
            <person name="Wang L."/>
            <person name="Yuan Y."/>
            <person name="Fang M."/>
            <person name="Shi L."/>
            <person name="Lu R."/>
            <person name="Comes H.P."/>
            <person name="Ma Y."/>
            <person name="Chen Y."/>
            <person name="Huang G."/>
            <person name="Zhou Y."/>
            <person name="Zheng Z."/>
            <person name="Qiu Y."/>
        </authorList>
    </citation>
    <scope>NUCLEOTIDE SEQUENCE [LARGE SCALE GENOMIC DNA]</scope>
    <source>
        <tissue evidence="2">Roots</tissue>
    </source>
</reference>
<feature type="region of interest" description="Disordered" evidence="1">
    <location>
        <begin position="887"/>
        <end position="932"/>
    </location>
</feature>
<dbReference type="Gene3D" id="1.20.930.10">
    <property type="entry name" value="Conserved domain common to transcription factors TFIIS, elongin A, CRSP70"/>
    <property type="match status" value="1"/>
</dbReference>
<proteinExistence type="predicted"/>
<dbReference type="Proteomes" id="UP001345219">
    <property type="component" value="Chromosome 3"/>
</dbReference>
<dbReference type="PANTHER" id="PTHR47292">
    <property type="entry name" value="TRANSCRIPTION ELONGATION FACTOR (TFIIS) FAMILY PROTEIN-RELATED"/>
    <property type="match status" value="1"/>
</dbReference>
<evidence type="ECO:0000256" key="1">
    <source>
        <dbReference type="SAM" id="MobiDB-lite"/>
    </source>
</evidence>
<organism evidence="2 3">
    <name type="scientific">Trapa incisa</name>
    <dbReference type="NCBI Taxonomy" id="236973"/>
    <lineage>
        <taxon>Eukaryota</taxon>
        <taxon>Viridiplantae</taxon>
        <taxon>Streptophyta</taxon>
        <taxon>Embryophyta</taxon>
        <taxon>Tracheophyta</taxon>
        <taxon>Spermatophyta</taxon>
        <taxon>Magnoliopsida</taxon>
        <taxon>eudicotyledons</taxon>
        <taxon>Gunneridae</taxon>
        <taxon>Pentapetalae</taxon>
        <taxon>rosids</taxon>
        <taxon>malvids</taxon>
        <taxon>Myrtales</taxon>
        <taxon>Lythraceae</taxon>
        <taxon>Trapa</taxon>
    </lineage>
</organism>